<feature type="domain" description="Glyoxalase-like" evidence="1">
    <location>
        <begin position="7"/>
        <end position="118"/>
    </location>
</feature>
<dbReference type="Gene3D" id="3.10.180.10">
    <property type="entry name" value="2,3-Dihydroxybiphenyl 1,2-Dioxygenase, domain 1"/>
    <property type="match status" value="1"/>
</dbReference>
<dbReference type="EMBL" id="JBHSDK010000058">
    <property type="protein sequence ID" value="MFC4337755.1"/>
    <property type="molecule type" value="Genomic_DNA"/>
</dbReference>
<proteinExistence type="predicted"/>
<dbReference type="Pfam" id="PF18029">
    <property type="entry name" value="Glyoxalase_6"/>
    <property type="match status" value="1"/>
</dbReference>
<evidence type="ECO:0000259" key="1">
    <source>
        <dbReference type="Pfam" id="PF18029"/>
    </source>
</evidence>
<reference evidence="3" key="1">
    <citation type="journal article" date="2019" name="Int. J. Syst. Evol. Microbiol.">
        <title>The Global Catalogue of Microorganisms (GCM) 10K type strain sequencing project: providing services to taxonomists for standard genome sequencing and annotation.</title>
        <authorList>
            <consortium name="The Broad Institute Genomics Platform"/>
            <consortium name="The Broad Institute Genome Sequencing Center for Infectious Disease"/>
            <person name="Wu L."/>
            <person name="Ma J."/>
        </authorList>
    </citation>
    <scope>NUCLEOTIDE SEQUENCE [LARGE SCALE GENOMIC DNA]</scope>
    <source>
        <strain evidence="3">IBRC-M 10908</strain>
    </source>
</reference>
<evidence type="ECO:0000313" key="2">
    <source>
        <dbReference type="EMBL" id="MFC4337755.1"/>
    </source>
</evidence>
<accession>A0ABV8U3R0</accession>
<evidence type="ECO:0000313" key="3">
    <source>
        <dbReference type="Proteomes" id="UP001595823"/>
    </source>
</evidence>
<dbReference type="Proteomes" id="UP001595823">
    <property type="component" value="Unassembled WGS sequence"/>
</dbReference>
<sequence length="133" mass="15560">MLKLTDFIIDCPDPMKLAAFYSEVTGTPMKPDSNEHWAGIRFGEIELAFQKVEDFRPPRWPNDEHPKQYHLDFEVDEFEPEQTRIEELGAKLQKNFINDEGYGWQVYTDPVGHPFCLCRNKGVTWVDGKVVWP</sequence>
<dbReference type="InterPro" id="IPR029068">
    <property type="entry name" value="Glyas_Bleomycin-R_OHBP_Dase"/>
</dbReference>
<gene>
    <name evidence="2" type="ORF">ACFPET_21400</name>
</gene>
<name>A0ABV8U3R0_9ACTN</name>
<dbReference type="PANTHER" id="PTHR35908:SF1">
    <property type="entry name" value="CONSERVED PROTEIN"/>
    <property type="match status" value="1"/>
</dbReference>
<organism evidence="2 3">
    <name type="scientific">Salininema proteolyticum</name>
    <dbReference type="NCBI Taxonomy" id="1607685"/>
    <lineage>
        <taxon>Bacteria</taxon>
        <taxon>Bacillati</taxon>
        <taxon>Actinomycetota</taxon>
        <taxon>Actinomycetes</taxon>
        <taxon>Glycomycetales</taxon>
        <taxon>Glycomycetaceae</taxon>
        <taxon>Salininema</taxon>
    </lineage>
</organism>
<dbReference type="InterPro" id="IPR041581">
    <property type="entry name" value="Glyoxalase_6"/>
</dbReference>
<keyword evidence="3" id="KW-1185">Reference proteome</keyword>
<comment type="caution">
    <text evidence="2">The sequence shown here is derived from an EMBL/GenBank/DDBJ whole genome shotgun (WGS) entry which is preliminary data.</text>
</comment>
<dbReference type="RefSeq" id="WP_380625055.1">
    <property type="nucleotide sequence ID" value="NZ_JBHSDK010000058.1"/>
</dbReference>
<protein>
    <submittedName>
        <fullName evidence="2">VOC family protein</fullName>
    </submittedName>
</protein>
<dbReference type="SUPFAM" id="SSF54593">
    <property type="entry name" value="Glyoxalase/Bleomycin resistance protein/Dihydroxybiphenyl dioxygenase"/>
    <property type="match status" value="1"/>
</dbReference>
<dbReference type="PANTHER" id="PTHR35908">
    <property type="entry name" value="HYPOTHETICAL FUSION PROTEIN"/>
    <property type="match status" value="1"/>
</dbReference>